<evidence type="ECO:0000256" key="6">
    <source>
        <dbReference type="ARBA" id="ARBA00022679"/>
    </source>
</evidence>
<dbReference type="PROSITE" id="PS50109">
    <property type="entry name" value="HIS_KIN"/>
    <property type="match status" value="1"/>
</dbReference>
<organism evidence="17">
    <name type="scientific">Veillonella atypica</name>
    <dbReference type="NCBI Taxonomy" id="39777"/>
    <lineage>
        <taxon>Bacteria</taxon>
        <taxon>Bacillati</taxon>
        <taxon>Bacillota</taxon>
        <taxon>Negativicutes</taxon>
        <taxon>Veillonellales</taxon>
        <taxon>Veillonellaceae</taxon>
        <taxon>Veillonella</taxon>
    </lineage>
</organism>
<keyword evidence="7 14" id="KW-0812">Transmembrane</keyword>
<sequence length="494" mass="55634">MVFNWFNHLGVQKKMIISNLLIIIVPFVVLITSLSMLWGVIRYTNPVAHRQWMMLAPSTIQAQVFQLGLEQINKELSKESTSISDILDSSAVLEAQGLNIVILKDNQVAYSTSGLDVDGLLKNFDTTMDASGSVHYLNWQGNQLTYVNSYGTGLTIYGYGQIPFMAKSMGPESMDKKLVEGAFGIGIIVMLAIVIGIGIYISNRLAQYVLRPVKDLKEAADTLKDGTEPKMITVRTHDELGDTCEAFNNMQAALLKAREEQAVYEERRREMIAGICHDISTPLTSVKGYASGILEGVANTEEKRAKYVQRIYDMAGRIEHLVTMLSDFSKLELKQIHYDRHIYVLDDLLREYVASRHLDEHEHIHLYETYDAGDGMIAIDREQFYRVLDNLVSNSLKYRNSDSVAIDIATTRMTDGYRVRFSDDGRGVSTEELHRLFDIFFRTDEARTEVANGNGIGLAIVKQIVEDMNGVIYAEHNESGTGLSIVMEFPRIKE</sequence>
<dbReference type="AlphaFoldDB" id="A0A133S4W7"/>
<feature type="domain" description="HAMP" evidence="16">
    <location>
        <begin position="207"/>
        <end position="259"/>
    </location>
</feature>
<dbReference type="InterPro" id="IPR003660">
    <property type="entry name" value="HAMP_dom"/>
</dbReference>
<evidence type="ECO:0000313" key="17">
    <source>
        <dbReference type="EMBL" id="KXA64482.1"/>
    </source>
</evidence>
<dbReference type="InterPro" id="IPR005467">
    <property type="entry name" value="His_kinase_dom"/>
</dbReference>
<keyword evidence="8" id="KW-0547">Nucleotide-binding</keyword>
<dbReference type="SUPFAM" id="SSF47384">
    <property type="entry name" value="Homodimeric domain of signal transducing histidine kinase"/>
    <property type="match status" value="1"/>
</dbReference>
<feature type="transmembrane region" description="Helical" evidence="14">
    <location>
        <begin position="178"/>
        <end position="201"/>
    </location>
</feature>
<evidence type="ECO:0000256" key="11">
    <source>
        <dbReference type="ARBA" id="ARBA00022989"/>
    </source>
</evidence>
<evidence type="ECO:0000256" key="7">
    <source>
        <dbReference type="ARBA" id="ARBA00022692"/>
    </source>
</evidence>
<dbReference type="Pfam" id="PF02518">
    <property type="entry name" value="HATPase_c"/>
    <property type="match status" value="1"/>
</dbReference>
<protein>
    <recommendedName>
        <fullName evidence="3">histidine kinase</fullName>
        <ecNumber evidence="3">2.7.13.3</ecNumber>
    </recommendedName>
</protein>
<evidence type="ECO:0000256" key="10">
    <source>
        <dbReference type="ARBA" id="ARBA00022840"/>
    </source>
</evidence>
<comment type="catalytic activity">
    <reaction evidence="1">
        <text>ATP + protein L-histidine = ADP + protein N-phospho-L-histidine.</text>
        <dbReference type="EC" id="2.7.13.3"/>
    </reaction>
</comment>
<evidence type="ECO:0000313" key="18">
    <source>
        <dbReference type="Proteomes" id="UP000070226"/>
    </source>
</evidence>
<dbReference type="InterPro" id="IPR036097">
    <property type="entry name" value="HisK_dim/P_sf"/>
</dbReference>
<dbReference type="SUPFAM" id="SSF158472">
    <property type="entry name" value="HAMP domain-like"/>
    <property type="match status" value="1"/>
</dbReference>
<dbReference type="SMART" id="SM00388">
    <property type="entry name" value="HisKA"/>
    <property type="match status" value="1"/>
</dbReference>
<dbReference type="PATRIC" id="fig|39777.7.peg.937"/>
<dbReference type="EC" id="2.7.13.3" evidence="3"/>
<evidence type="ECO:0000256" key="2">
    <source>
        <dbReference type="ARBA" id="ARBA00004651"/>
    </source>
</evidence>
<evidence type="ECO:0000259" key="16">
    <source>
        <dbReference type="PROSITE" id="PS50885"/>
    </source>
</evidence>
<proteinExistence type="predicted"/>
<evidence type="ECO:0000256" key="13">
    <source>
        <dbReference type="ARBA" id="ARBA00023136"/>
    </source>
</evidence>
<comment type="caution">
    <text evidence="17">The sequence shown here is derived from an EMBL/GenBank/DDBJ whole genome shotgun (WGS) entry which is preliminary data.</text>
</comment>
<feature type="domain" description="Histidine kinase" evidence="15">
    <location>
        <begin position="274"/>
        <end position="493"/>
    </location>
</feature>
<dbReference type="PANTHER" id="PTHR45528">
    <property type="entry name" value="SENSOR HISTIDINE KINASE CPXA"/>
    <property type="match status" value="1"/>
</dbReference>
<dbReference type="PROSITE" id="PS50885">
    <property type="entry name" value="HAMP"/>
    <property type="match status" value="1"/>
</dbReference>
<dbReference type="InterPro" id="IPR004358">
    <property type="entry name" value="Sig_transdc_His_kin-like_C"/>
</dbReference>
<evidence type="ECO:0000256" key="14">
    <source>
        <dbReference type="SAM" id="Phobius"/>
    </source>
</evidence>
<dbReference type="SUPFAM" id="SSF55874">
    <property type="entry name" value="ATPase domain of HSP90 chaperone/DNA topoisomerase II/histidine kinase"/>
    <property type="match status" value="1"/>
</dbReference>
<dbReference type="CDD" id="cd00082">
    <property type="entry name" value="HisKA"/>
    <property type="match status" value="1"/>
</dbReference>
<dbReference type="Gene3D" id="3.30.565.10">
    <property type="entry name" value="Histidine kinase-like ATPase, C-terminal domain"/>
    <property type="match status" value="1"/>
</dbReference>
<dbReference type="Gene3D" id="1.10.287.130">
    <property type="match status" value="1"/>
</dbReference>
<evidence type="ECO:0000259" key="15">
    <source>
        <dbReference type="PROSITE" id="PS50109"/>
    </source>
</evidence>
<dbReference type="EMBL" id="LRQT01000024">
    <property type="protein sequence ID" value="KXA64482.1"/>
    <property type="molecule type" value="Genomic_DNA"/>
</dbReference>
<evidence type="ECO:0000256" key="3">
    <source>
        <dbReference type="ARBA" id="ARBA00012438"/>
    </source>
</evidence>
<feature type="transmembrane region" description="Helical" evidence="14">
    <location>
        <begin position="20"/>
        <end position="41"/>
    </location>
</feature>
<evidence type="ECO:0000256" key="4">
    <source>
        <dbReference type="ARBA" id="ARBA00022475"/>
    </source>
</evidence>
<dbReference type="InterPro" id="IPR036890">
    <property type="entry name" value="HATPase_C_sf"/>
</dbReference>
<dbReference type="InterPro" id="IPR003661">
    <property type="entry name" value="HisK_dim/P_dom"/>
</dbReference>
<dbReference type="Pfam" id="PF00672">
    <property type="entry name" value="HAMP"/>
    <property type="match status" value="1"/>
</dbReference>
<dbReference type="CDD" id="cd06225">
    <property type="entry name" value="HAMP"/>
    <property type="match status" value="1"/>
</dbReference>
<dbReference type="InterPro" id="IPR050398">
    <property type="entry name" value="HssS/ArlS-like"/>
</dbReference>
<dbReference type="RefSeq" id="WP_060807517.1">
    <property type="nucleotide sequence ID" value="NZ_CACRUN010000032.1"/>
</dbReference>
<dbReference type="GO" id="GO:0005886">
    <property type="term" value="C:plasma membrane"/>
    <property type="evidence" value="ECO:0007669"/>
    <property type="project" value="UniProtKB-SubCell"/>
</dbReference>
<reference evidence="17 18" key="1">
    <citation type="submission" date="2016-01" db="EMBL/GenBank/DDBJ databases">
        <authorList>
            <person name="Oliw E.H."/>
        </authorList>
    </citation>
    <scope>NUCLEOTIDE SEQUENCE [LARGE SCALE GENOMIC DNA]</scope>
    <source>
        <strain evidence="17 18">CMW7756B</strain>
    </source>
</reference>
<evidence type="ECO:0000256" key="5">
    <source>
        <dbReference type="ARBA" id="ARBA00022553"/>
    </source>
</evidence>
<dbReference type="SMART" id="SM00387">
    <property type="entry name" value="HATPase_c"/>
    <property type="match status" value="1"/>
</dbReference>
<dbReference type="Gene3D" id="6.10.340.10">
    <property type="match status" value="1"/>
</dbReference>
<keyword evidence="10" id="KW-0067">ATP-binding</keyword>
<keyword evidence="4" id="KW-1003">Cell membrane</keyword>
<evidence type="ECO:0000256" key="12">
    <source>
        <dbReference type="ARBA" id="ARBA00023012"/>
    </source>
</evidence>
<keyword evidence="13 14" id="KW-0472">Membrane</keyword>
<accession>A0A133S4W7</accession>
<dbReference type="PANTHER" id="PTHR45528:SF1">
    <property type="entry name" value="SENSOR HISTIDINE KINASE CPXA"/>
    <property type="match status" value="1"/>
</dbReference>
<comment type="subcellular location">
    <subcellularLocation>
        <location evidence="2">Cell membrane</location>
        <topology evidence="2">Multi-pass membrane protein</topology>
    </subcellularLocation>
</comment>
<evidence type="ECO:0000256" key="8">
    <source>
        <dbReference type="ARBA" id="ARBA00022741"/>
    </source>
</evidence>
<dbReference type="PRINTS" id="PR00344">
    <property type="entry name" value="BCTRLSENSOR"/>
</dbReference>
<dbReference type="Pfam" id="PF00512">
    <property type="entry name" value="HisKA"/>
    <property type="match status" value="1"/>
</dbReference>
<evidence type="ECO:0000256" key="1">
    <source>
        <dbReference type="ARBA" id="ARBA00000085"/>
    </source>
</evidence>
<dbReference type="GO" id="GO:0005524">
    <property type="term" value="F:ATP binding"/>
    <property type="evidence" value="ECO:0007669"/>
    <property type="project" value="UniProtKB-KW"/>
</dbReference>
<dbReference type="GO" id="GO:0000155">
    <property type="term" value="F:phosphorelay sensor kinase activity"/>
    <property type="evidence" value="ECO:0007669"/>
    <property type="project" value="InterPro"/>
</dbReference>
<keyword evidence="5" id="KW-0597">Phosphoprotein</keyword>
<keyword evidence="12" id="KW-0902">Two-component regulatory system</keyword>
<dbReference type="SMART" id="SM00304">
    <property type="entry name" value="HAMP"/>
    <property type="match status" value="1"/>
</dbReference>
<gene>
    <name evidence="17" type="ORF">HMPREF3233_00964</name>
</gene>
<dbReference type="InterPro" id="IPR003594">
    <property type="entry name" value="HATPase_dom"/>
</dbReference>
<name>A0A133S4W7_9FIRM</name>
<keyword evidence="6" id="KW-0808">Transferase</keyword>
<dbReference type="Proteomes" id="UP000070226">
    <property type="component" value="Unassembled WGS sequence"/>
</dbReference>
<keyword evidence="11 14" id="KW-1133">Transmembrane helix</keyword>
<keyword evidence="9 17" id="KW-0418">Kinase</keyword>
<evidence type="ECO:0000256" key="9">
    <source>
        <dbReference type="ARBA" id="ARBA00022777"/>
    </source>
</evidence>